<sequence length="154" mass="17524">MMTQEPRMMTQEQEWGESRRCAWECVKEIAPAMKSRPTASKKAGREKTREPRISKRDRDRSSGRRCPWECAKKIAPALGSRPTASKKAGRENAREPRISKRESRSEQWANGAVGAGAMGRVRAFKISFVVDRNWGSTKWGSRVMGRVNFICHVD</sequence>
<dbReference type="Proteomes" id="UP001604336">
    <property type="component" value="Unassembled WGS sequence"/>
</dbReference>
<name>A0ABD1V1S0_9LAMI</name>
<evidence type="ECO:0000313" key="2">
    <source>
        <dbReference type="EMBL" id="KAL2531270.1"/>
    </source>
</evidence>
<gene>
    <name evidence="2" type="ORF">Adt_04621</name>
</gene>
<dbReference type="EMBL" id="JBFOLK010000002">
    <property type="protein sequence ID" value="KAL2531270.1"/>
    <property type="molecule type" value="Genomic_DNA"/>
</dbReference>
<keyword evidence="3" id="KW-1185">Reference proteome</keyword>
<evidence type="ECO:0000256" key="1">
    <source>
        <dbReference type="SAM" id="MobiDB-lite"/>
    </source>
</evidence>
<dbReference type="AlphaFoldDB" id="A0ABD1V1S0"/>
<organism evidence="2 3">
    <name type="scientific">Abeliophyllum distichum</name>
    <dbReference type="NCBI Taxonomy" id="126358"/>
    <lineage>
        <taxon>Eukaryota</taxon>
        <taxon>Viridiplantae</taxon>
        <taxon>Streptophyta</taxon>
        <taxon>Embryophyta</taxon>
        <taxon>Tracheophyta</taxon>
        <taxon>Spermatophyta</taxon>
        <taxon>Magnoliopsida</taxon>
        <taxon>eudicotyledons</taxon>
        <taxon>Gunneridae</taxon>
        <taxon>Pentapetalae</taxon>
        <taxon>asterids</taxon>
        <taxon>lamiids</taxon>
        <taxon>Lamiales</taxon>
        <taxon>Oleaceae</taxon>
        <taxon>Forsythieae</taxon>
        <taxon>Abeliophyllum</taxon>
    </lineage>
</organism>
<proteinExistence type="predicted"/>
<accession>A0ABD1V1S0</accession>
<evidence type="ECO:0000313" key="3">
    <source>
        <dbReference type="Proteomes" id="UP001604336"/>
    </source>
</evidence>
<feature type="region of interest" description="Disordered" evidence="1">
    <location>
        <begin position="32"/>
        <end position="111"/>
    </location>
</feature>
<protein>
    <submittedName>
        <fullName evidence="2">Uncharacterized protein</fullName>
    </submittedName>
</protein>
<comment type="caution">
    <text evidence="2">The sequence shown here is derived from an EMBL/GenBank/DDBJ whole genome shotgun (WGS) entry which is preliminary data.</text>
</comment>
<feature type="compositionally biased region" description="Basic and acidic residues" evidence="1">
    <location>
        <begin position="43"/>
        <end position="72"/>
    </location>
</feature>
<feature type="compositionally biased region" description="Basic and acidic residues" evidence="1">
    <location>
        <begin position="88"/>
        <end position="105"/>
    </location>
</feature>
<reference evidence="3" key="1">
    <citation type="submission" date="2024-07" db="EMBL/GenBank/DDBJ databases">
        <title>Two chromosome-level genome assemblies of Korean endemic species Abeliophyllum distichum and Forsythia ovata (Oleaceae).</title>
        <authorList>
            <person name="Jang H."/>
        </authorList>
    </citation>
    <scope>NUCLEOTIDE SEQUENCE [LARGE SCALE GENOMIC DNA]</scope>
</reference>